<sequence length="273" mass="29654">MHIKQEGIKPVSGSNDLPDAKTEGDYNNNEFILADDYVDTLTTEDLRLLHEAEERALRNAPPITQTSSPQRTGNYAAYVVFCGRSTGVFRTWAATKAQVSGWPGGCQKGYNSLKEAQDAWVYSLANGTGRESGTLGPNINRSPARPYSPPKRSTTITPDAVAFDPSVVIEGLTQLSLNEGKSFTTSSPKTNSRADAPTPKNKRSPHREDVSFSTLDVWWVVYKGSKPGVYHSLRDALSASGTHPKRLLGKAASEDMANQEFVNASMSGLVECL</sequence>
<feature type="region of interest" description="Disordered" evidence="1">
    <location>
        <begin position="131"/>
        <end position="157"/>
    </location>
</feature>
<comment type="caution">
    <text evidence="3">The sequence shown here is derived from an EMBL/GenBank/DDBJ whole genome shotgun (WGS) entry which is preliminary data.</text>
</comment>
<feature type="domain" description="Ribonuclease H1 N-terminal" evidence="2">
    <location>
        <begin position="77"/>
        <end position="118"/>
    </location>
</feature>
<feature type="compositionally biased region" description="Polar residues" evidence="1">
    <location>
        <begin position="179"/>
        <end position="193"/>
    </location>
</feature>
<evidence type="ECO:0000256" key="1">
    <source>
        <dbReference type="SAM" id="MobiDB-lite"/>
    </source>
</evidence>
<feature type="region of interest" description="Disordered" evidence="1">
    <location>
        <begin position="1"/>
        <end position="25"/>
    </location>
</feature>
<dbReference type="SUPFAM" id="SSF55658">
    <property type="entry name" value="L9 N-domain-like"/>
    <property type="match status" value="1"/>
</dbReference>
<gene>
    <name evidence="3" type="ORF">JR316_007074</name>
</gene>
<dbReference type="AlphaFoldDB" id="A0A8H7XZE6"/>
<dbReference type="Gene3D" id="3.40.970.10">
    <property type="entry name" value="Ribonuclease H1, N-terminal domain"/>
    <property type="match status" value="1"/>
</dbReference>
<proteinExistence type="predicted"/>
<name>A0A8H7XZE6_PSICU</name>
<protein>
    <recommendedName>
        <fullName evidence="2">Ribonuclease H1 N-terminal domain-containing protein</fullName>
    </recommendedName>
</protein>
<evidence type="ECO:0000313" key="3">
    <source>
        <dbReference type="EMBL" id="KAG5168474.1"/>
    </source>
</evidence>
<dbReference type="InterPro" id="IPR009027">
    <property type="entry name" value="Ribosomal_bL9/RNase_H1_N"/>
</dbReference>
<dbReference type="InterPro" id="IPR011320">
    <property type="entry name" value="RNase_H1_N"/>
</dbReference>
<feature type="compositionally biased region" description="Polar residues" evidence="1">
    <location>
        <begin position="131"/>
        <end position="141"/>
    </location>
</feature>
<reference evidence="3" key="1">
    <citation type="submission" date="2021-02" db="EMBL/GenBank/DDBJ databases">
        <title>Psilocybe cubensis genome.</title>
        <authorList>
            <person name="Mckernan K.J."/>
            <person name="Crawford S."/>
            <person name="Trippe A."/>
            <person name="Kane L.T."/>
            <person name="Mclaughlin S."/>
        </authorList>
    </citation>
    <scope>NUCLEOTIDE SEQUENCE [LARGE SCALE GENOMIC DNA]</scope>
    <source>
        <strain evidence="3">MGC-MH-2018</strain>
    </source>
</reference>
<dbReference type="Pfam" id="PF01693">
    <property type="entry name" value="Cauli_VI"/>
    <property type="match status" value="1"/>
</dbReference>
<dbReference type="InterPro" id="IPR037056">
    <property type="entry name" value="RNase_H1_N_sf"/>
</dbReference>
<feature type="region of interest" description="Disordered" evidence="1">
    <location>
        <begin position="179"/>
        <end position="207"/>
    </location>
</feature>
<dbReference type="OrthoDB" id="3254429at2759"/>
<accession>A0A8H7XZE6</accession>
<organism evidence="3">
    <name type="scientific">Psilocybe cubensis</name>
    <name type="common">Psychedelic mushroom</name>
    <name type="synonym">Stropharia cubensis</name>
    <dbReference type="NCBI Taxonomy" id="181762"/>
    <lineage>
        <taxon>Eukaryota</taxon>
        <taxon>Fungi</taxon>
        <taxon>Dikarya</taxon>
        <taxon>Basidiomycota</taxon>
        <taxon>Agaricomycotina</taxon>
        <taxon>Agaricomycetes</taxon>
        <taxon>Agaricomycetidae</taxon>
        <taxon>Agaricales</taxon>
        <taxon>Agaricineae</taxon>
        <taxon>Strophariaceae</taxon>
        <taxon>Psilocybe</taxon>
    </lineage>
</organism>
<dbReference type="EMBL" id="JAFIQS010000006">
    <property type="protein sequence ID" value="KAG5168474.1"/>
    <property type="molecule type" value="Genomic_DNA"/>
</dbReference>
<evidence type="ECO:0000259" key="2">
    <source>
        <dbReference type="Pfam" id="PF01693"/>
    </source>
</evidence>